<reference evidence="10" key="1">
    <citation type="submission" date="2016-11" db="EMBL/GenBank/DDBJ databases">
        <authorList>
            <person name="Varghese N."/>
            <person name="Submissions S."/>
        </authorList>
    </citation>
    <scope>NUCLEOTIDE SEQUENCE [LARGE SCALE GENOMIC DNA]</scope>
    <source>
        <strain evidence="10">DSM 17539</strain>
    </source>
</reference>
<evidence type="ECO:0000256" key="8">
    <source>
        <dbReference type="SAM" id="SignalP"/>
    </source>
</evidence>
<gene>
    <name evidence="9" type="ORF">SAMN03080594_10456</name>
</gene>
<organism evidence="9 10">
    <name type="scientific">Arenibacter palladensis</name>
    <dbReference type="NCBI Taxonomy" id="237373"/>
    <lineage>
        <taxon>Bacteria</taxon>
        <taxon>Pseudomonadati</taxon>
        <taxon>Bacteroidota</taxon>
        <taxon>Flavobacteriia</taxon>
        <taxon>Flavobacteriales</taxon>
        <taxon>Flavobacteriaceae</taxon>
        <taxon>Arenibacter</taxon>
    </lineage>
</organism>
<keyword evidence="3" id="KW-1134">Transmembrane beta strand</keyword>
<feature type="chain" id="PRO_5012092865" evidence="8">
    <location>
        <begin position="19"/>
        <end position="502"/>
    </location>
</feature>
<accession>A0A1M5BH98</accession>
<feature type="signal peptide" evidence="8">
    <location>
        <begin position="1"/>
        <end position="18"/>
    </location>
</feature>
<evidence type="ECO:0000256" key="6">
    <source>
        <dbReference type="ARBA" id="ARBA00023136"/>
    </source>
</evidence>
<proteinExistence type="inferred from homology"/>
<keyword evidence="7" id="KW-0998">Cell outer membrane</keyword>
<evidence type="ECO:0000256" key="4">
    <source>
        <dbReference type="ARBA" id="ARBA00022692"/>
    </source>
</evidence>
<dbReference type="InterPro" id="IPR005017">
    <property type="entry name" value="OMPP1/FadL/TodX"/>
</dbReference>
<keyword evidence="5 8" id="KW-0732">Signal</keyword>
<evidence type="ECO:0000256" key="7">
    <source>
        <dbReference type="ARBA" id="ARBA00023237"/>
    </source>
</evidence>
<dbReference type="SUPFAM" id="SSF56935">
    <property type="entry name" value="Porins"/>
    <property type="match status" value="1"/>
</dbReference>
<evidence type="ECO:0000256" key="3">
    <source>
        <dbReference type="ARBA" id="ARBA00022452"/>
    </source>
</evidence>
<evidence type="ECO:0000256" key="1">
    <source>
        <dbReference type="ARBA" id="ARBA00004571"/>
    </source>
</evidence>
<dbReference type="OrthoDB" id="9765571at2"/>
<name>A0A1M5BH98_9FLAO</name>
<dbReference type="EMBL" id="FQUX01000004">
    <property type="protein sequence ID" value="SHF41710.1"/>
    <property type="molecule type" value="Genomic_DNA"/>
</dbReference>
<dbReference type="GO" id="GO:0015483">
    <property type="term" value="F:long-chain fatty acid transporting porin activity"/>
    <property type="evidence" value="ECO:0007669"/>
    <property type="project" value="TreeGrafter"/>
</dbReference>
<evidence type="ECO:0000313" key="9">
    <source>
        <dbReference type="EMBL" id="SHF41710.1"/>
    </source>
</evidence>
<dbReference type="RefSeq" id="WP_072862176.1">
    <property type="nucleotide sequence ID" value="NZ_FQUX01000004.1"/>
</dbReference>
<dbReference type="GO" id="GO:0009279">
    <property type="term" value="C:cell outer membrane"/>
    <property type="evidence" value="ECO:0007669"/>
    <property type="project" value="UniProtKB-SubCell"/>
</dbReference>
<comment type="similarity">
    <text evidence="2">Belongs to the OmpP1/FadL family.</text>
</comment>
<dbReference type="Proteomes" id="UP000184406">
    <property type="component" value="Unassembled WGS sequence"/>
</dbReference>
<evidence type="ECO:0000256" key="2">
    <source>
        <dbReference type="ARBA" id="ARBA00008163"/>
    </source>
</evidence>
<keyword evidence="6" id="KW-0472">Membrane</keyword>
<dbReference type="Gene3D" id="2.40.160.60">
    <property type="entry name" value="Outer membrane protein transport protein (OMPP1/FadL/TodX)"/>
    <property type="match status" value="1"/>
</dbReference>
<dbReference type="PANTHER" id="PTHR35093:SF8">
    <property type="entry name" value="OUTER MEMBRANE PROTEIN NMB0088-RELATED"/>
    <property type="match status" value="1"/>
</dbReference>
<comment type="subcellular location">
    <subcellularLocation>
        <location evidence="1">Cell outer membrane</location>
        <topology evidence="1">Multi-pass membrane protein</topology>
    </subcellularLocation>
</comment>
<dbReference type="AlphaFoldDB" id="A0A1M5BH98"/>
<evidence type="ECO:0000256" key="5">
    <source>
        <dbReference type="ARBA" id="ARBA00022729"/>
    </source>
</evidence>
<sequence length="502" mass="54883">MKRNYTFILLLVCAFASAQNINDVLRLSGEGSYGTARFQGLNGAFGALGGDLSALNVNPAGSAVFNNSLLSLTGSNYNIKNDSRYFNGSRSTSLNSLDLNQVGGVFVFKSTNNNSAWRKIALAFNYDLVKNFDDDLLVSGSSDQGIDNYFLDLANGVPFGPLLIQDGEYIEEAYLDIGATLGFVDQQAFLGYYGGIIDPVDFSDDNNTDYISNAIYSNVNQDYSQSTTGYNSKFTANLASQYGDNLYLGASLNIHSVFLDKLTQLSERGFNAESEIQNITFDNLLRTQGNGFSFSLGAIGKLNENFRIGGSYQSPTWYNLSDETSQRIYSDLADSDISFINFNIINIYEDYTIKIPGKLTGSLAMIFGKDGLLSFDYSYQDMSKAELRPGSDPSFASENDFISDKLSAVSTFRLGGEYRIEALSLRAGYRFEQSPYASGNTIGDLNGYSGGIGYNFGGSRLDLSYNYSTQDINKQLFDVGLPTPASITNKNSVVSLGYTLNF</sequence>
<keyword evidence="10" id="KW-1185">Reference proteome</keyword>
<evidence type="ECO:0000313" key="10">
    <source>
        <dbReference type="Proteomes" id="UP000184406"/>
    </source>
</evidence>
<dbReference type="Pfam" id="PF03349">
    <property type="entry name" value="Toluene_X"/>
    <property type="match status" value="1"/>
</dbReference>
<dbReference type="PANTHER" id="PTHR35093">
    <property type="entry name" value="OUTER MEMBRANE PROTEIN NMB0088-RELATED"/>
    <property type="match status" value="1"/>
</dbReference>
<protein>
    <submittedName>
        <fullName evidence="9">Outer membrane protein transport protein (OMPP1/FadL/TodX)</fullName>
    </submittedName>
</protein>
<keyword evidence="4" id="KW-0812">Transmembrane</keyword>